<dbReference type="RefSeq" id="WP_379836511.1">
    <property type="nucleotide sequence ID" value="NZ_JBHRYQ010000001.1"/>
</dbReference>
<keyword evidence="3" id="KW-0998">Cell outer membrane</keyword>
<sequence length="609" mass="68780">MSFAQDKKALIYFEKGKKDFMERKYESATENFEKYLERDTSKTEAYFRLGQISESFRDVNKASEYYKKVISRDSLSQVPFVQAYMFLGSRALENHDFEAAKAYLTVSMANTNKNSIVYKQLEKQVKTIDFGMQAIGNPISIKPEPLPEIINTKAKQYFPVLTADNTTLIFTAVENGGDENIFKSELKDGQWQQPVSISNEINSPFNEGTCSITTDGKTMVFTSCEGRDSFGSCDLYITKKQGDKWSKPENLGPNINSNFWDSQPSLSSDGSKLFFASERPGGLGKKDIWMSVQDANGRWTKAVNMGKNINTYQDEVSPFIHANGYSLFFASNGKVGMGNLDLYLTNLKNMQADSAINLGYPINTADDELSLFITADGKSAYYSVNKSDKVNLYKFSIPEVLSKKFNKTYFIKGFVLDQKTSKPVQASIELVNVKTKEKLSRFLSDAITGDYLATLPGEGQYVLYVESDGYLFKSINFDFSKAYESKILNIPMVKIEKETVEVLQNIFFDSGSAILREESYLELDKLTELLAKNPKLNVEISGHTDDVGNIQTNQDLSLKRAQSVVKYLETKGLATQRFITKGFGESKPKVKNDSDENRQINRRIEMRFL</sequence>
<dbReference type="InterPro" id="IPR006665">
    <property type="entry name" value="OmpA-like"/>
</dbReference>
<feature type="repeat" description="TPR" evidence="4">
    <location>
        <begin position="43"/>
        <end position="76"/>
    </location>
</feature>
<evidence type="ECO:0000313" key="8">
    <source>
        <dbReference type="Proteomes" id="UP001595616"/>
    </source>
</evidence>
<dbReference type="Proteomes" id="UP001595616">
    <property type="component" value="Unassembled WGS sequence"/>
</dbReference>
<dbReference type="Pfam" id="PF07676">
    <property type="entry name" value="PD40"/>
    <property type="match status" value="4"/>
</dbReference>
<dbReference type="SUPFAM" id="SSF103088">
    <property type="entry name" value="OmpA-like"/>
    <property type="match status" value="1"/>
</dbReference>
<protein>
    <submittedName>
        <fullName evidence="7">OmpA family protein</fullName>
    </submittedName>
</protein>
<accession>A0ABV7YVU4</accession>
<reference evidence="8" key="1">
    <citation type="journal article" date="2019" name="Int. J. Syst. Evol. Microbiol.">
        <title>The Global Catalogue of Microorganisms (GCM) 10K type strain sequencing project: providing services to taxonomists for standard genome sequencing and annotation.</title>
        <authorList>
            <consortium name="The Broad Institute Genomics Platform"/>
            <consortium name="The Broad Institute Genome Sequencing Center for Infectious Disease"/>
            <person name="Wu L."/>
            <person name="Ma J."/>
        </authorList>
    </citation>
    <scope>NUCLEOTIDE SEQUENCE [LARGE SCALE GENOMIC DNA]</scope>
    <source>
        <strain evidence="8">CECT 7956</strain>
    </source>
</reference>
<dbReference type="InterPro" id="IPR011042">
    <property type="entry name" value="6-blade_b-propeller_TolB-like"/>
</dbReference>
<dbReference type="SUPFAM" id="SSF69304">
    <property type="entry name" value="Tricorn protease N-terminal domain"/>
    <property type="match status" value="1"/>
</dbReference>
<evidence type="ECO:0000256" key="5">
    <source>
        <dbReference type="PROSITE-ProRule" id="PRU00473"/>
    </source>
</evidence>
<dbReference type="Pfam" id="PF00691">
    <property type="entry name" value="OmpA"/>
    <property type="match status" value="1"/>
</dbReference>
<evidence type="ECO:0000256" key="4">
    <source>
        <dbReference type="PROSITE-ProRule" id="PRU00339"/>
    </source>
</evidence>
<dbReference type="InterPro" id="IPR011990">
    <property type="entry name" value="TPR-like_helical_dom_sf"/>
</dbReference>
<dbReference type="InterPro" id="IPR011659">
    <property type="entry name" value="WD40"/>
</dbReference>
<dbReference type="PANTHER" id="PTHR30329:SF21">
    <property type="entry name" value="LIPOPROTEIN YIAD-RELATED"/>
    <property type="match status" value="1"/>
</dbReference>
<keyword evidence="2 5" id="KW-0472">Membrane</keyword>
<dbReference type="PANTHER" id="PTHR30329">
    <property type="entry name" value="STATOR ELEMENT OF FLAGELLAR MOTOR COMPLEX"/>
    <property type="match status" value="1"/>
</dbReference>
<keyword evidence="4" id="KW-0802">TPR repeat</keyword>
<dbReference type="SUPFAM" id="SSF48452">
    <property type="entry name" value="TPR-like"/>
    <property type="match status" value="1"/>
</dbReference>
<dbReference type="InterPro" id="IPR019734">
    <property type="entry name" value="TPR_rpt"/>
</dbReference>
<dbReference type="PROSITE" id="PS51123">
    <property type="entry name" value="OMPA_2"/>
    <property type="match status" value="1"/>
</dbReference>
<dbReference type="InterPro" id="IPR006664">
    <property type="entry name" value="OMP_bac"/>
</dbReference>
<name>A0ABV7YVU4_9BACT</name>
<dbReference type="PROSITE" id="PS50005">
    <property type="entry name" value="TPR"/>
    <property type="match status" value="1"/>
</dbReference>
<comment type="subcellular location">
    <subcellularLocation>
        <location evidence="1">Cell outer membrane</location>
    </subcellularLocation>
</comment>
<feature type="domain" description="OmpA-like" evidence="6">
    <location>
        <begin position="495"/>
        <end position="609"/>
    </location>
</feature>
<organism evidence="7 8">
    <name type="scientific">Lacihabitans lacunae</name>
    <dbReference type="NCBI Taxonomy" id="1028214"/>
    <lineage>
        <taxon>Bacteria</taxon>
        <taxon>Pseudomonadati</taxon>
        <taxon>Bacteroidota</taxon>
        <taxon>Cytophagia</taxon>
        <taxon>Cytophagales</taxon>
        <taxon>Leadbetterellaceae</taxon>
        <taxon>Lacihabitans</taxon>
    </lineage>
</organism>
<evidence type="ECO:0000256" key="3">
    <source>
        <dbReference type="ARBA" id="ARBA00023237"/>
    </source>
</evidence>
<dbReference type="PRINTS" id="PR01021">
    <property type="entry name" value="OMPADOMAIN"/>
</dbReference>
<dbReference type="EMBL" id="JBHRYQ010000001">
    <property type="protein sequence ID" value="MFC3810402.1"/>
    <property type="molecule type" value="Genomic_DNA"/>
</dbReference>
<dbReference type="InterPro" id="IPR036737">
    <property type="entry name" value="OmpA-like_sf"/>
</dbReference>
<evidence type="ECO:0000313" key="7">
    <source>
        <dbReference type="EMBL" id="MFC3810402.1"/>
    </source>
</evidence>
<dbReference type="InterPro" id="IPR050330">
    <property type="entry name" value="Bact_OuterMem_StrucFunc"/>
</dbReference>
<evidence type="ECO:0000259" key="6">
    <source>
        <dbReference type="PROSITE" id="PS51123"/>
    </source>
</evidence>
<comment type="caution">
    <text evidence="7">The sequence shown here is derived from an EMBL/GenBank/DDBJ whole genome shotgun (WGS) entry which is preliminary data.</text>
</comment>
<dbReference type="Gene3D" id="2.120.10.30">
    <property type="entry name" value="TolB, C-terminal domain"/>
    <property type="match status" value="1"/>
</dbReference>
<gene>
    <name evidence="7" type="ORF">ACFOOI_07055</name>
</gene>
<evidence type="ECO:0000256" key="2">
    <source>
        <dbReference type="ARBA" id="ARBA00023136"/>
    </source>
</evidence>
<evidence type="ECO:0000256" key="1">
    <source>
        <dbReference type="ARBA" id="ARBA00004442"/>
    </source>
</evidence>
<dbReference type="Gene3D" id="1.25.40.10">
    <property type="entry name" value="Tetratricopeptide repeat domain"/>
    <property type="match status" value="1"/>
</dbReference>
<dbReference type="CDD" id="cd07185">
    <property type="entry name" value="OmpA_C-like"/>
    <property type="match status" value="1"/>
</dbReference>
<keyword evidence="8" id="KW-1185">Reference proteome</keyword>
<dbReference type="Gene3D" id="3.30.1330.60">
    <property type="entry name" value="OmpA-like domain"/>
    <property type="match status" value="1"/>
</dbReference>
<proteinExistence type="predicted"/>